<reference evidence="2" key="2">
    <citation type="submission" date="2011-04" db="EMBL/GenBank/DDBJ databases">
        <authorList>
            <person name="Genoscope - CEA"/>
        </authorList>
    </citation>
    <scope>NUCLEOTIDE SEQUENCE</scope>
    <source>
        <strain evidence="2">R24</strain>
    </source>
</reference>
<reference evidence="2" key="1">
    <citation type="journal article" date="2011" name="PLoS ONE">
        <title>Ralstonia syzygii, the Blood Disease Bacterium and some Asian R. solanacearum strains form a single genomic species despite divergent lifestyles.</title>
        <authorList>
            <person name="Remenant B."/>
            <person name="de Cambiaire J.C."/>
            <person name="Cellier G."/>
            <person name="Jacobs J.M."/>
            <person name="Mangenot S."/>
            <person name="Barbe V."/>
            <person name="Lajus A."/>
            <person name="Vallenet D."/>
            <person name="Medigue C."/>
            <person name="Fegan M."/>
            <person name="Allen C."/>
            <person name="Prior P."/>
        </authorList>
    </citation>
    <scope>NUCLEOTIDE SEQUENCE</scope>
    <source>
        <strain evidence="2">R24</strain>
    </source>
</reference>
<proteinExistence type="predicted"/>
<dbReference type="InterPro" id="IPR046909">
    <property type="entry name" value="cREC_REC"/>
</dbReference>
<dbReference type="AlphaFoldDB" id="G3A2B7"/>
<sequence>MRYRLVKKGQAPPEDDWYRRSQETVMKVFLDDERETPDGWQRVYWPEEAIQLLETGSVEEISLDHDLGDDAHGTGYDVILWIEEAVALRGFNPPKITIHSANASAAEKMRAGVRAIERLAGR</sequence>
<evidence type="ECO:0000259" key="1">
    <source>
        <dbReference type="Pfam" id="PF20274"/>
    </source>
</evidence>
<protein>
    <recommendedName>
        <fullName evidence="1">Cyclic-phosphate processing Receiver domain-containing protein</fullName>
    </recommendedName>
</protein>
<dbReference type="Pfam" id="PF20274">
    <property type="entry name" value="cREC_REC"/>
    <property type="match status" value="1"/>
</dbReference>
<dbReference type="EMBL" id="FR854087">
    <property type="protein sequence ID" value="CCA85551.1"/>
    <property type="molecule type" value="Genomic_DNA"/>
</dbReference>
<name>G3A2B7_9RALS</name>
<feature type="domain" description="Cyclic-phosphate processing Receiver" evidence="1">
    <location>
        <begin position="26"/>
        <end position="112"/>
    </location>
</feature>
<evidence type="ECO:0000313" key="2">
    <source>
        <dbReference type="EMBL" id="CCA85551.1"/>
    </source>
</evidence>
<accession>G3A2B7</accession>
<gene>
    <name evidence="2" type="ORF">RALSY_20157</name>
</gene>
<organism evidence="2">
    <name type="scientific">Ralstonia syzygii R24</name>
    <dbReference type="NCBI Taxonomy" id="907261"/>
    <lineage>
        <taxon>Bacteria</taxon>
        <taxon>Pseudomonadati</taxon>
        <taxon>Pseudomonadota</taxon>
        <taxon>Betaproteobacteria</taxon>
        <taxon>Burkholderiales</taxon>
        <taxon>Burkholderiaceae</taxon>
        <taxon>Ralstonia</taxon>
        <taxon>Ralstonia solanacearum species complex</taxon>
    </lineage>
</organism>